<keyword evidence="5 7" id="KW-0472">Membrane</keyword>
<feature type="transmembrane region" description="Helical" evidence="7">
    <location>
        <begin position="368"/>
        <end position="390"/>
    </location>
</feature>
<dbReference type="InterPro" id="IPR020846">
    <property type="entry name" value="MFS_dom"/>
</dbReference>
<feature type="transmembrane region" description="Helical" evidence="7">
    <location>
        <begin position="92"/>
        <end position="112"/>
    </location>
</feature>
<dbReference type="EMBL" id="RKHG01000001">
    <property type="protein sequence ID" value="ROR55977.1"/>
    <property type="molecule type" value="Genomic_DNA"/>
</dbReference>
<evidence type="ECO:0000256" key="1">
    <source>
        <dbReference type="ARBA" id="ARBA00004651"/>
    </source>
</evidence>
<keyword evidence="2" id="KW-0813">Transport</keyword>
<feature type="domain" description="Major facilitator superfamily (MFS) profile" evidence="8">
    <location>
        <begin position="277"/>
        <end position="462"/>
    </location>
</feature>
<evidence type="ECO:0000313" key="10">
    <source>
        <dbReference type="Proteomes" id="UP000275749"/>
    </source>
</evidence>
<dbReference type="Pfam" id="PF11700">
    <property type="entry name" value="ATG22"/>
    <property type="match status" value="1"/>
</dbReference>
<name>A0A3N1ZZP6_9ACTN</name>
<dbReference type="GO" id="GO:0022857">
    <property type="term" value="F:transmembrane transporter activity"/>
    <property type="evidence" value="ECO:0007669"/>
    <property type="project" value="InterPro"/>
</dbReference>
<dbReference type="AlphaFoldDB" id="A0A3N1ZZP6"/>
<organism evidence="9 10">
    <name type="scientific">Luteococcus japonicus</name>
    <dbReference type="NCBI Taxonomy" id="33984"/>
    <lineage>
        <taxon>Bacteria</taxon>
        <taxon>Bacillati</taxon>
        <taxon>Actinomycetota</taxon>
        <taxon>Actinomycetes</taxon>
        <taxon>Propionibacteriales</taxon>
        <taxon>Propionibacteriaceae</taxon>
        <taxon>Luteococcus</taxon>
    </lineage>
</organism>
<feature type="transmembrane region" description="Helical" evidence="7">
    <location>
        <begin position="291"/>
        <end position="309"/>
    </location>
</feature>
<dbReference type="Gene3D" id="1.20.1250.20">
    <property type="entry name" value="MFS general substrate transporter like domains"/>
    <property type="match status" value="1"/>
</dbReference>
<evidence type="ECO:0000256" key="6">
    <source>
        <dbReference type="SAM" id="MobiDB-lite"/>
    </source>
</evidence>
<feature type="transmembrane region" description="Helical" evidence="7">
    <location>
        <begin position="145"/>
        <end position="166"/>
    </location>
</feature>
<feature type="compositionally biased region" description="Low complexity" evidence="6">
    <location>
        <begin position="13"/>
        <end position="27"/>
    </location>
</feature>
<dbReference type="SUPFAM" id="SSF103473">
    <property type="entry name" value="MFS general substrate transporter"/>
    <property type="match status" value="1"/>
</dbReference>
<feature type="transmembrane region" description="Helical" evidence="7">
    <location>
        <begin position="60"/>
        <end position="80"/>
    </location>
</feature>
<dbReference type="Proteomes" id="UP000275749">
    <property type="component" value="Unassembled WGS sequence"/>
</dbReference>
<accession>A0A3N1ZZP6</accession>
<evidence type="ECO:0000313" key="9">
    <source>
        <dbReference type="EMBL" id="ROR55977.1"/>
    </source>
</evidence>
<proteinExistence type="predicted"/>
<dbReference type="InterPro" id="IPR050495">
    <property type="entry name" value="ATG22/LtaA_families"/>
</dbReference>
<evidence type="ECO:0000256" key="2">
    <source>
        <dbReference type="ARBA" id="ARBA00022448"/>
    </source>
</evidence>
<evidence type="ECO:0000256" key="3">
    <source>
        <dbReference type="ARBA" id="ARBA00022692"/>
    </source>
</evidence>
<evidence type="ECO:0000259" key="8">
    <source>
        <dbReference type="PROSITE" id="PS50850"/>
    </source>
</evidence>
<dbReference type="GO" id="GO:0005886">
    <property type="term" value="C:plasma membrane"/>
    <property type="evidence" value="ECO:0007669"/>
    <property type="project" value="UniProtKB-SubCell"/>
</dbReference>
<sequence length="462" mass="48847">MTAARQPFTKRTPTAASVPPVTTPSPAAASLAPGGLALDESSAPRKVVAAWSAYDFGGNAFNTVMLSFVYSVYVTGTVAADKAHGQVVWSNFQTAAGLVLALLAPLMGAWADRVRRRRLMLAVSTLVTVSAMAACFFVRPENSYLYLGAGLLAFASVTQDIAGVFYNGMLPHVSTPKTVGRISGTAWALGYLGGVVCLVLALFGFILKGGMLGLPTDDAFNVRCVALLCAVFMLAFSLPIMLMGPDGEPREGEPFRIGAAYRDIARRLAGMWWHERGLLHFLVSAAIYRDGLNAVFAFAGVIAATAYGFSKEEVIYFGLAASVSAALGTWLFGRLDDRLGPRPVILASLSAIVALGLGIVVANRASVFWVGGILISFLVGPVQSASRTLLTRIIPAGEENETFGLYATVGRVVSFIAPALIGAFTAAFGVRWGIMGIVVTLMLGLAAFWPLRIDGVTHRQAR</sequence>
<comment type="caution">
    <text evidence="9">The sequence shown here is derived from an EMBL/GenBank/DDBJ whole genome shotgun (WGS) entry which is preliminary data.</text>
</comment>
<dbReference type="PROSITE" id="PS50850">
    <property type="entry name" value="MFS"/>
    <property type="match status" value="1"/>
</dbReference>
<feature type="transmembrane region" description="Helical" evidence="7">
    <location>
        <begin position="344"/>
        <end position="362"/>
    </location>
</feature>
<evidence type="ECO:0000256" key="5">
    <source>
        <dbReference type="ARBA" id="ARBA00023136"/>
    </source>
</evidence>
<feature type="transmembrane region" description="Helical" evidence="7">
    <location>
        <begin position="432"/>
        <end position="451"/>
    </location>
</feature>
<feature type="transmembrane region" description="Helical" evidence="7">
    <location>
        <begin position="315"/>
        <end position="332"/>
    </location>
</feature>
<dbReference type="InterPro" id="IPR024671">
    <property type="entry name" value="Atg22-like"/>
</dbReference>
<evidence type="ECO:0000256" key="7">
    <source>
        <dbReference type="SAM" id="Phobius"/>
    </source>
</evidence>
<protein>
    <submittedName>
        <fullName evidence="9">UMF1 family MFS transporter</fullName>
    </submittedName>
</protein>
<feature type="region of interest" description="Disordered" evidence="6">
    <location>
        <begin position="1"/>
        <end position="27"/>
    </location>
</feature>
<dbReference type="PANTHER" id="PTHR23519">
    <property type="entry name" value="AUTOPHAGY-RELATED PROTEIN 22"/>
    <property type="match status" value="1"/>
</dbReference>
<feature type="transmembrane region" description="Helical" evidence="7">
    <location>
        <begin position="119"/>
        <end position="139"/>
    </location>
</feature>
<feature type="transmembrane region" description="Helical" evidence="7">
    <location>
        <begin position="219"/>
        <end position="242"/>
    </location>
</feature>
<keyword evidence="3 7" id="KW-0812">Transmembrane</keyword>
<evidence type="ECO:0000256" key="4">
    <source>
        <dbReference type="ARBA" id="ARBA00022989"/>
    </source>
</evidence>
<keyword evidence="4 7" id="KW-1133">Transmembrane helix</keyword>
<reference evidence="9 10" key="1">
    <citation type="submission" date="2018-11" db="EMBL/GenBank/DDBJ databases">
        <title>Sequencing the genomes of 1000 actinobacteria strains.</title>
        <authorList>
            <person name="Klenk H.-P."/>
        </authorList>
    </citation>
    <scope>NUCLEOTIDE SEQUENCE [LARGE SCALE GENOMIC DNA]</scope>
    <source>
        <strain evidence="9 10">DSM 10546</strain>
    </source>
</reference>
<feature type="transmembrane region" description="Helical" evidence="7">
    <location>
        <begin position="186"/>
        <end position="207"/>
    </location>
</feature>
<dbReference type="PANTHER" id="PTHR23519:SF1">
    <property type="entry name" value="AUTOPHAGY-RELATED PROTEIN 22"/>
    <property type="match status" value="1"/>
</dbReference>
<dbReference type="InterPro" id="IPR036259">
    <property type="entry name" value="MFS_trans_sf"/>
</dbReference>
<feature type="transmembrane region" description="Helical" evidence="7">
    <location>
        <begin position="402"/>
        <end position="426"/>
    </location>
</feature>
<comment type="subcellular location">
    <subcellularLocation>
        <location evidence="1">Cell membrane</location>
        <topology evidence="1">Multi-pass membrane protein</topology>
    </subcellularLocation>
</comment>
<gene>
    <name evidence="9" type="ORF">EDD41_3269</name>
</gene>